<evidence type="ECO:0000256" key="2">
    <source>
        <dbReference type="ARBA" id="ARBA00010792"/>
    </source>
</evidence>
<dbReference type="EMBL" id="JAQGEF010000001">
    <property type="protein sequence ID" value="MDA3613350.1"/>
    <property type="molecule type" value="Genomic_DNA"/>
</dbReference>
<evidence type="ECO:0000313" key="11">
    <source>
        <dbReference type="Proteomes" id="UP001210231"/>
    </source>
</evidence>
<evidence type="ECO:0000259" key="9">
    <source>
        <dbReference type="Pfam" id="PF09335"/>
    </source>
</evidence>
<keyword evidence="4 7" id="KW-0812">Transmembrane</keyword>
<accession>A0ABT4UF26</accession>
<sequence>MQKRFLFLLAALFSISNIFAQDSLKIHLRNQYVNVKEQVLNINGIEYTTNKEGIVNIAQPANEVILISGKNYKEQSFSVTDVKATGEVKLHKEFSFKDLLTPMFYIENGGLWLLVFIVFAETGLFAGFFLPGDSLLFVAGIYSSELAKEIPVIPTGNDVMDLIYLVILISLAGIIGNFVGYWTGRKVGKAMYSWKDSFFFKKKYLLQAEDFFKERGGSAIIIARFLPLIRTFAPIVAGIVGMERSKFTFYNIIGCVSWVFSMLFMGHFLQKILLNQFSFDLKENLEIIIIVIVAVTTLPIVMKVMKNNKKAKLEAAQQQSNQ</sequence>
<comment type="caution">
    <text evidence="10">The sequence shown here is derived from an EMBL/GenBank/DDBJ whole genome shotgun (WGS) entry which is preliminary data.</text>
</comment>
<dbReference type="InterPro" id="IPR032818">
    <property type="entry name" value="DedA-like"/>
</dbReference>
<evidence type="ECO:0000256" key="3">
    <source>
        <dbReference type="ARBA" id="ARBA00022475"/>
    </source>
</evidence>
<evidence type="ECO:0000313" key="10">
    <source>
        <dbReference type="EMBL" id="MDA3613350.1"/>
    </source>
</evidence>
<keyword evidence="11" id="KW-1185">Reference proteome</keyword>
<dbReference type="PANTHER" id="PTHR30353:SF0">
    <property type="entry name" value="TRANSMEMBRANE PROTEIN"/>
    <property type="match status" value="1"/>
</dbReference>
<feature type="domain" description="VTT" evidence="9">
    <location>
        <begin position="159"/>
        <end position="267"/>
    </location>
</feature>
<dbReference type="InterPro" id="IPR032816">
    <property type="entry name" value="VTT_dom"/>
</dbReference>
<feature type="chain" id="PRO_5046862150" evidence="8">
    <location>
        <begin position="21"/>
        <end position="322"/>
    </location>
</feature>
<keyword evidence="5 7" id="KW-1133">Transmembrane helix</keyword>
<feature type="signal peptide" evidence="8">
    <location>
        <begin position="1"/>
        <end position="20"/>
    </location>
</feature>
<gene>
    <name evidence="10" type="ORF">O3P16_00910</name>
</gene>
<feature type="transmembrane region" description="Helical" evidence="7">
    <location>
        <begin position="219"/>
        <end position="240"/>
    </location>
</feature>
<dbReference type="Proteomes" id="UP001210231">
    <property type="component" value="Unassembled WGS sequence"/>
</dbReference>
<organism evidence="10 11">
    <name type="scientific">Polluticaenibacter yanchengensis</name>
    <dbReference type="NCBI Taxonomy" id="3014562"/>
    <lineage>
        <taxon>Bacteria</taxon>
        <taxon>Pseudomonadati</taxon>
        <taxon>Bacteroidota</taxon>
        <taxon>Chitinophagia</taxon>
        <taxon>Chitinophagales</taxon>
        <taxon>Chitinophagaceae</taxon>
        <taxon>Polluticaenibacter</taxon>
    </lineage>
</organism>
<dbReference type="PANTHER" id="PTHR30353">
    <property type="entry name" value="INNER MEMBRANE PROTEIN DEDA-RELATED"/>
    <property type="match status" value="1"/>
</dbReference>
<keyword evidence="6 7" id="KW-0472">Membrane</keyword>
<evidence type="ECO:0000256" key="8">
    <source>
        <dbReference type="SAM" id="SignalP"/>
    </source>
</evidence>
<evidence type="ECO:0000256" key="1">
    <source>
        <dbReference type="ARBA" id="ARBA00004651"/>
    </source>
</evidence>
<evidence type="ECO:0000256" key="4">
    <source>
        <dbReference type="ARBA" id="ARBA00022692"/>
    </source>
</evidence>
<feature type="transmembrane region" description="Helical" evidence="7">
    <location>
        <begin position="111"/>
        <end position="142"/>
    </location>
</feature>
<feature type="transmembrane region" description="Helical" evidence="7">
    <location>
        <begin position="162"/>
        <end position="182"/>
    </location>
</feature>
<comment type="subcellular location">
    <subcellularLocation>
        <location evidence="1">Cell membrane</location>
        <topology evidence="1">Multi-pass membrane protein</topology>
    </subcellularLocation>
</comment>
<proteinExistence type="inferred from homology"/>
<feature type="transmembrane region" description="Helical" evidence="7">
    <location>
        <begin position="285"/>
        <end position="302"/>
    </location>
</feature>
<evidence type="ECO:0000256" key="5">
    <source>
        <dbReference type="ARBA" id="ARBA00022989"/>
    </source>
</evidence>
<name>A0ABT4UF26_9BACT</name>
<evidence type="ECO:0000256" key="6">
    <source>
        <dbReference type="ARBA" id="ARBA00023136"/>
    </source>
</evidence>
<protein>
    <submittedName>
        <fullName evidence="10">VTT domain-containing protein</fullName>
    </submittedName>
</protein>
<evidence type="ECO:0000256" key="7">
    <source>
        <dbReference type="SAM" id="Phobius"/>
    </source>
</evidence>
<keyword evidence="3" id="KW-1003">Cell membrane</keyword>
<dbReference type="Pfam" id="PF09335">
    <property type="entry name" value="VTT_dom"/>
    <property type="match status" value="1"/>
</dbReference>
<comment type="similarity">
    <text evidence="2">Belongs to the DedA family.</text>
</comment>
<keyword evidence="8" id="KW-0732">Signal</keyword>
<feature type="transmembrane region" description="Helical" evidence="7">
    <location>
        <begin position="247"/>
        <end position="265"/>
    </location>
</feature>
<dbReference type="RefSeq" id="WP_407029682.1">
    <property type="nucleotide sequence ID" value="NZ_JAQGEF010000001.1"/>
</dbReference>
<reference evidence="10 11" key="1">
    <citation type="submission" date="2022-12" db="EMBL/GenBank/DDBJ databases">
        <title>Chitinophagaceae gen. sp. nov., a new member of the family Chitinophagaceae, isolated from soil in a chemical factory.</title>
        <authorList>
            <person name="Ke Z."/>
        </authorList>
    </citation>
    <scope>NUCLEOTIDE SEQUENCE [LARGE SCALE GENOMIC DNA]</scope>
    <source>
        <strain evidence="10 11">LY-5</strain>
    </source>
</reference>